<comment type="caution">
    <text evidence="2">The sequence shown here is derived from an EMBL/GenBank/DDBJ whole genome shotgun (WGS) entry which is preliminary data.</text>
</comment>
<proteinExistence type="predicted"/>
<gene>
    <name evidence="2" type="ORF">LCGC14_0896530</name>
</gene>
<feature type="coiled-coil region" evidence="1">
    <location>
        <begin position="33"/>
        <end position="89"/>
    </location>
</feature>
<evidence type="ECO:0000256" key="1">
    <source>
        <dbReference type="SAM" id="Coils"/>
    </source>
</evidence>
<evidence type="ECO:0000313" key="2">
    <source>
        <dbReference type="EMBL" id="KKN24260.1"/>
    </source>
</evidence>
<organism evidence="2">
    <name type="scientific">marine sediment metagenome</name>
    <dbReference type="NCBI Taxonomy" id="412755"/>
    <lineage>
        <taxon>unclassified sequences</taxon>
        <taxon>metagenomes</taxon>
        <taxon>ecological metagenomes</taxon>
    </lineage>
</organism>
<keyword evidence="1" id="KW-0175">Coiled coil</keyword>
<accession>A0A0F9NXU1</accession>
<sequence>MSLASLSRLLYGIREGVKAVNEGRIRPADEVFEELARDELRAENARLQELVRAMELAHSLVRDEAEDENARLQARVEEAEAQVAIMAAGYDHAADEVRFDKHQRGFEAALQLYQERIHQVRQKVRLSKAAKDLLSKARERDGYKALAERCMEASQALLDALGQPRVASGLRHGRSEVMLRIGNLHAAINAAPEEAREKERR</sequence>
<dbReference type="EMBL" id="LAZR01002896">
    <property type="protein sequence ID" value="KKN24260.1"/>
    <property type="molecule type" value="Genomic_DNA"/>
</dbReference>
<protein>
    <submittedName>
        <fullName evidence="2">Uncharacterized protein</fullName>
    </submittedName>
</protein>
<name>A0A0F9NXU1_9ZZZZ</name>
<dbReference type="AlphaFoldDB" id="A0A0F9NXU1"/>
<reference evidence="2" key="1">
    <citation type="journal article" date="2015" name="Nature">
        <title>Complex archaea that bridge the gap between prokaryotes and eukaryotes.</title>
        <authorList>
            <person name="Spang A."/>
            <person name="Saw J.H."/>
            <person name="Jorgensen S.L."/>
            <person name="Zaremba-Niedzwiedzka K."/>
            <person name="Martijn J."/>
            <person name="Lind A.E."/>
            <person name="van Eijk R."/>
            <person name="Schleper C."/>
            <person name="Guy L."/>
            <person name="Ettema T.J."/>
        </authorList>
    </citation>
    <scope>NUCLEOTIDE SEQUENCE</scope>
</reference>